<proteinExistence type="predicted"/>
<evidence type="ECO:0000313" key="2">
    <source>
        <dbReference type="Proteomes" id="UP001049176"/>
    </source>
</evidence>
<reference evidence="1" key="1">
    <citation type="journal article" date="2021" name="Genome Biol. Evol.">
        <title>The assembled and annotated genome of the fairy-ring fungus Marasmius oreades.</title>
        <authorList>
            <person name="Hiltunen M."/>
            <person name="Ament-Velasquez S.L."/>
            <person name="Johannesson H."/>
        </authorList>
    </citation>
    <scope>NUCLEOTIDE SEQUENCE</scope>
    <source>
        <strain evidence="1">03SP1</strain>
    </source>
</reference>
<dbReference type="GeneID" id="66071505"/>
<evidence type="ECO:0000313" key="1">
    <source>
        <dbReference type="EMBL" id="KAG7086479.1"/>
    </source>
</evidence>
<keyword evidence="2" id="KW-1185">Reference proteome</keyword>
<protein>
    <submittedName>
        <fullName evidence="1">Uncharacterized protein</fullName>
    </submittedName>
</protein>
<name>A0A9P7UNY5_9AGAR</name>
<dbReference type="RefSeq" id="XP_043002950.1">
    <property type="nucleotide sequence ID" value="XM_043159350.1"/>
</dbReference>
<comment type="caution">
    <text evidence="1">The sequence shown here is derived from an EMBL/GenBank/DDBJ whole genome shotgun (WGS) entry which is preliminary data.</text>
</comment>
<dbReference type="EMBL" id="CM032190">
    <property type="protein sequence ID" value="KAG7086479.1"/>
    <property type="molecule type" value="Genomic_DNA"/>
</dbReference>
<dbReference type="Proteomes" id="UP001049176">
    <property type="component" value="Chromosome 10"/>
</dbReference>
<accession>A0A9P7UNY5</accession>
<sequence>MSFQIGERQHSLGGVDSQSVGFLNVETRSWKSEDSREQEGCGRIVASRRWALRGAVAWRRPLSLSPYHLEPPTGIESNAPEFRLGTSTMSTGYRAPLVCIEFQFQESLKSRRFSHQKLSVTTYLQLEESLVVIIWICFQRVAQYYSWCVASKVFDKPIAVGSRE</sequence>
<organism evidence="1 2">
    <name type="scientific">Marasmius oreades</name>
    <name type="common">fairy-ring Marasmius</name>
    <dbReference type="NCBI Taxonomy" id="181124"/>
    <lineage>
        <taxon>Eukaryota</taxon>
        <taxon>Fungi</taxon>
        <taxon>Dikarya</taxon>
        <taxon>Basidiomycota</taxon>
        <taxon>Agaricomycotina</taxon>
        <taxon>Agaricomycetes</taxon>
        <taxon>Agaricomycetidae</taxon>
        <taxon>Agaricales</taxon>
        <taxon>Marasmiineae</taxon>
        <taxon>Marasmiaceae</taxon>
        <taxon>Marasmius</taxon>
    </lineage>
</organism>
<dbReference type="AlphaFoldDB" id="A0A9P7UNY5"/>
<gene>
    <name evidence="1" type="ORF">E1B28_002429</name>
</gene>